<gene>
    <name evidence="3" type="ORF">JJB11_11810</name>
</gene>
<dbReference type="Proteomes" id="UP000630528">
    <property type="component" value="Unassembled WGS sequence"/>
</dbReference>
<dbReference type="AlphaFoldDB" id="A0A934TSM1"/>
<organism evidence="3 4">
    <name type="scientific">Ramlibacter ginsenosidimutans</name>
    <dbReference type="NCBI Taxonomy" id="502333"/>
    <lineage>
        <taxon>Bacteria</taxon>
        <taxon>Pseudomonadati</taxon>
        <taxon>Pseudomonadota</taxon>
        <taxon>Betaproteobacteria</taxon>
        <taxon>Burkholderiales</taxon>
        <taxon>Comamonadaceae</taxon>
        <taxon>Ramlibacter</taxon>
    </lineage>
</organism>
<feature type="compositionally biased region" description="Polar residues" evidence="1">
    <location>
        <begin position="38"/>
        <end position="54"/>
    </location>
</feature>
<dbReference type="InterPro" id="IPR015943">
    <property type="entry name" value="WD40/YVTN_repeat-like_dom_sf"/>
</dbReference>
<proteinExistence type="predicted"/>
<dbReference type="SUPFAM" id="SSF101898">
    <property type="entry name" value="NHL repeat"/>
    <property type="match status" value="1"/>
</dbReference>
<dbReference type="PROSITE" id="PS51257">
    <property type="entry name" value="PROKAR_LIPOPROTEIN"/>
    <property type="match status" value="1"/>
</dbReference>
<evidence type="ECO:0000256" key="2">
    <source>
        <dbReference type="SAM" id="SignalP"/>
    </source>
</evidence>
<sequence>MKQFLVRATLAFALLWMLVGCGGGGSGGTSAVGTSSSQTADPGPSQNAVNTPPASPAQVQMQLFVTDIGQGTLTALPAWTSNSGSSLSAQKNLAISNLRDPLAYDSSHDLLYAMSAASVLVYAQASALTETATPARTITLPSDWLWGNAMVLDGAHDTLYVAGSRRYDDQVLVVPQASGASGPVVPARVLTINDGAHGIALDPGRATLYVIGSTTGVHVFPNIDSASGTVFAARHLLLPIAVTGIAIDPGRDRLYAADPSGGVTIVNGASAASPVTVGTVALPNARVVAVDAAQDRLYVGAYDKAYVLGHASTLAAGTSVPGAALVGASGSSVGGFAFP</sequence>
<name>A0A934TSM1_9BURK</name>
<protein>
    <recommendedName>
        <fullName evidence="5">YncE family protein</fullName>
    </recommendedName>
</protein>
<keyword evidence="4" id="KW-1185">Reference proteome</keyword>
<dbReference type="RefSeq" id="WP_201170906.1">
    <property type="nucleotide sequence ID" value="NZ_JAEPWM010000004.1"/>
</dbReference>
<evidence type="ECO:0000256" key="1">
    <source>
        <dbReference type="SAM" id="MobiDB-lite"/>
    </source>
</evidence>
<dbReference type="EMBL" id="JAEPWM010000004">
    <property type="protein sequence ID" value="MBK6006777.1"/>
    <property type="molecule type" value="Genomic_DNA"/>
</dbReference>
<evidence type="ECO:0000313" key="4">
    <source>
        <dbReference type="Proteomes" id="UP000630528"/>
    </source>
</evidence>
<feature type="region of interest" description="Disordered" evidence="1">
    <location>
        <begin position="29"/>
        <end position="54"/>
    </location>
</feature>
<reference evidence="3" key="1">
    <citation type="journal article" date="2012" name="J. Microbiol. Biotechnol.">
        <title>Ramlibacter ginsenosidimutans sp. nov., with ginsenoside-converting activity.</title>
        <authorList>
            <person name="Wang L."/>
            <person name="An D.S."/>
            <person name="Kim S.G."/>
            <person name="Jin F.X."/>
            <person name="Kim S.C."/>
            <person name="Lee S.T."/>
            <person name="Im W.T."/>
        </authorList>
    </citation>
    <scope>NUCLEOTIDE SEQUENCE</scope>
    <source>
        <strain evidence="3">KACC 17527</strain>
    </source>
</reference>
<keyword evidence="2" id="KW-0732">Signal</keyword>
<reference evidence="3" key="2">
    <citation type="submission" date="2021-01" db="EMBL/GenBank/DDBJ databases">
        <authorList>
            <person name="Kang M."/>
        </authorList>
    </citation>
    <scope>NUCLEOTIDE SEQUENCE</scope>
    <source>
        <strain evidence="3">KACC 17527</strain>
    </source>
</reference>
<evidence type="ECO:0000313" key="3">
    <source>
        <dbReference type="EMBL" id="MBK6006777.1"/>
    </source>
</evidence>
<comment type="caution">
    <text evidence="3">The sequence shown here is derived from an EMBL/GenBank/DDBJ whole genome shotgun (WGS) entry which is preliminary data.</text>
</comment>
<dbReference type="Gene3D" id="2.130.10.10">
    <property type="entry name" value="YVTN repeat-like/Quinoprotein amine dehydrogenase"/>
    <property type="match status" value="1"/>
</dbReference>
<feature type="chain" id="PRO_5037389509" description="YncE family protein" evidence="2">
    <location>
        <begin position="23"/>
        <end position="339"/>
    </location>
</feature>
<accession>A0A934TSM1</accession>
<feature type="signal peptide" evidence="2">
    <location>
        <begin position="1"/>
        <end position="22"/>
    </location>
</feature>
<evidence type="ECO:0008006" key="5">
    <source>
        <dbReference type="Google" id="ProtNLM"/>
    </source>
</evidence>